<evidence type="ECO:0000256" key="5">
    <source>
        <dbReference type="ARBA" id="ARBA00022496"/>
    </source>
</evidence>
<dbReference type="PANTHER" id="PTHR30069">
    <property type="entry name" value="TONB-DEPENDENT OUTER MEMBRANE RECEPTOR"/>
    <property type="match status" value="1"/>
</dbReference>
<dbReference type="GO" id="GO:0044718">
    <property type="term" value="P:siderophore transmembrane transport"/>
    <property type="evidence" value="ECO:0007669"/>
    <property type="project" value="TreeGrafter"/>
</dbReference>
<dbReference type="Proteomes" id="UP000243640">
    <property type="component" value="Unassembled WGS sequence"/>
</dbReference>
<dbReference type="GO" id="GO:0009279">
    <property type="term" value="C:cell outer membrane"/>
    <property type="evidence" value="ECO:0007669"/>
    <property type="project" value="UniProtKB-SubCell"/>
</dbReference>
<keyword evidence="4 11" id="KW-1134">Transmembrane beta strand</keyword>
<evidence type="ECO:0000313" key="15">
    <source>
        <dbReference type="EMBL" id="OYD22763.1"/>
    </source>
</evidence>
<evidence type="ECO:0000256" key="4">
    <source>
        <dbReference type="ARBA" id="ARBA00022452"/>
    </source>
</evidence>
<evidence type="ECO:0000256" key="1">
    <source>
        <dbReference type="ARBA" id="ARBA00004571"/>
    </source>
</evidence>
<organism evidence="15 17">
    <name type="scientific">Oceanimonas baumannii</name>
    <dbReference type="NCBI Taxonomy" id="129578"/>
    <lineage>
        <taxon>Bacteria</taxon>
        <taxon>Pseudomonadati</taxon>
        <taxon>Pseudomonadota</taxon>
        <taxon>Gammaproteobacteria</taxon>
        <taxon>Aeromonadales</taxon>
        <taxon>Aeromonadaceae</taxon>
        <taxon>Oceanimonas</taxon>
    </lineage>
</organism>
<feature type="domain" description="Secretin/TonB short N-terminal" evidence="14">
    <location>
        <begin position="57"/>
        <end position="108"/>
    </location>
</feature>
<evidence type="ECO:0000256" key="3">
    <source>
        <dbReference type="ARBA" id="ARBA00022448"/>
    </source>
</evidence>
<dbReference type="GO" id="GO:0015344">
    <property type="term" value="F:siderophore uptake transmembrane transporter activity"/>
    <property type="evidence" value="ECO:0007669"/>
    <property type="project" value="TreeGrafter"/>
</dbReference>
<comment type="similarity">
    <text evidence="2 11 12">Belongs to the TonB-dependent receptor family.</text>
</comment>
<evidence type="ECO:0000256" key="11">
    <source>
        <dbReference type="PROSITE-ProRule" id="PRU01360"/>
    </source>
</evidence>
<keyword evidence="13" id="KW-0732">Signal</keyword>
<name>A0A235CE07_9GAMM</name>
<proteinExistence type="inferred from homology"/>
<dbReference type="OrthoDB" id="9760620at2"/>
<dbReference type="Gene3D" id="2.40.170.20">
    <property type="entry name" value="TonB-dependent receptor, beta-barrel domain"/>
    <property type="match status" value="1"/>
</dbReference>
<evidence type="ECO:0000256" key="9">
    <source>
        <dbReference type="ARBA" id="ARBA00023136"/>
    </source>
</evidence>
<feature type="signal peptide" evidence="13">
    <location>
        <begin position="1"/>
        <end position="31"/>
    </location>
</feature>
<dbReference type="PANTHER" id="PTHR30069:SF41">
    <property type="entry name" value="HEME_HEMOPEXIN UTILIZATION PROTEIN C"/>
    <property type="match status" value="1"/>
</dbReference>
<keyword evidence="5" id="KW-0406">Ion transport</keyword>
<dbReference type="AlphaFoldDB" id="A0A235CE07"/>
<keyword evidence="3 11" id="KW-0813">Transport</keyword>
<dbReference type="InterPro" id="IPR036942">
    <property type="entry name" value="Beta-barrel_TonB_sf"/>
</dbReference>
<accession>A0A235CE07</accession>
<keyword evidence="16" id="KW-0675">Receptor</keyword>
<dbReference type="RefSeq" id="WP_094279299.1">
    <property type="nucleotide sequence ID" value="NZ_NQJF01000013.1"/>
</dbReference>
<sequence length="1007" mass="112233">MRTPFKPRLLSVWLAATLGLASSLAPEHVRAAEAQSFDIAPGRLDTVLSQFALDAGITFHLNGSLSQGVYSEGIHGSYSPGQALTLLLNNTGLRAERQPDGAYRIVPLAVVASAGDVMALDVIDVRDSSTIISRDEEGKFAVYDDDVSTTYAGKETIERFKGKSDGDVLKGMVNVYSGDPRNGGGLDPNIRGIQGPGRVPVTIDGTEQALTVYRGYRGVSNRSYIDPNLIGGIKVYKGPVNEANTKTSVGGGVVVSTIEAEDILRDGQDMGGELVMEGSNNATKPKWPSLYTGQDYRDVPGFPDPRFYPYADPSVLATMDDSKNSNPFSGDDYSYRLALAKRTDNFELLGAYAYRYSGNYFSGKNSADFYSQHNRKEFLNTKVDPTSLAHRQLPGHEVPNTSNEMESVLLKGKLKLADNQEINAGVRHTQSHYGDIMASRSGDLTDGKLAQWPESNLKVTAYNLGYQWNPENRLINLEANLWHSGSETQNNDKGGFPNWANQYPSWNPNHSPVIRNTAVTHSRDQRVGFDISNEFDLTDHLSFKLGGKYEYHKLRSDDEYSSVASNGWQIMPRAGRRQEYDITHNFNWQPTSFLEFNVGGRYGSYWVVDDFKQSRIDAGDGYFMTKRVENGHKVYYEAKVGAPGIDGGTVLDDYLKLEADEMRELGTSEKNIERWISFRRKYLSMLPDKSIKFEGIWEHDGNGKYDLDNNVCFNKKFATSADSVEKCSTSLIHSITTQDNTKVRNEDSGWTPTLSATLKFNDSTRLYGRYTEQLRFPSMFESTLGFSASSNRYGPLEPEHAKNFEVALVHNFNDGDIKLSYYHHKTENLIDRNTNLEFSNIDSQTLEGIELQARYDIGHFYADLGAAYLLKNKVCDEQEAIIESALLEYGSAPIAACQHAGFGGANYTADYSVPPYSLNLDIGARWLNEKLTTGTRVIHLAGNDDDDYIERDDTTTFDAYVQYQHNKNLGFEVVGTNITDAYYTDPLARSSVPAPGRTVKLKMNFKF</sequence>
<evidence type="ECO:0000256" key="12">
    <source>
        <dbReference type="RuleBase" id="RU003357"/>
    </source>
</evidence>
<dbReference type="SUPFAM" id="SSF56935">
    <property type="entry name" value="Porins"/>
    <property type="match status" value="1"/>
</dbReference>
<reference evidence="15 17" key="1">
    <citation type="submission" date="2017-08" db="EMBL/GenBank/DDBJ databases">
        <title>Draft Genome Sequence of the Marine Bacterium Oceanimonas baumannii ATCC 700832.</title>
        <authorList>
            <person name="Mcclelland W.D."/>
            <person name="Brennan M.A."/>
            <person name="Trachtenberg A.M."/>
            <person name="Maclea K.S."/>
        </authorList>
    </citation>
    <scope>NUCLEOTIDE SEQUENCE [LARGE SCALE GENOMIC DNA]</scope>
    <source>
        <strain evidence="15 17">ATCC 700832</strain>
    </source>
</reference>
<evidence type="ECO:0000259" key="14">
    <source>
        <dbReference type="SMART" id="SM00965"/>
    </source>
</evidence>
<keyword evidence="5" id="KW-0410">Iron transport</keyword>
<dbReference type="Pfam" id="PF00593">
    <property type="entry name" value="TonB_dep_Rec_b-barrel"/>
    <property type="match status" value="1"/>
</dbReference>
<dbReference type="Proteomes" id="UP000295058">
    <property type="component" value="Unassembled WGS sequence"/>
</dbReference>
<dbReference type="InterPro" id="IPR037066">
    <property type="entry name" value="Plug_dom_sf"/>
</dbReference>
<dbReference type="InterPro" id="IPR000531">
    <property type="entry name" value="Beta-barrel_TonB"/>
</dbReference>
<dbReference type="Gene3D" id="3.55.50.30">
    <property type="match status" value="1"/>
</dbReference>
<dbReference type="Pfam" id="PF07715">
    <property type="entry name" value="Plug"/>
    <property type="match status" value="1"/>
</dbReference>
<reference evidence="16 18" key="2">
    <citation type="submission" date="2019-03" db="EMBL/GenBank/DDBJ databases">
        <title>Genomic Encyclopedia of Archaeal and Bacterial Type Strains, Phase II (KMG-II): from individual species to whole genera.</title>
        <authorList>
            <person name="Goeker M."/>
        </authorList>
    </citation>
    <scope>NUCLEOTIDE SEQUENCE [LARGE SCALE GENOMIC DNA]</scope>
    <source>
        <strain evidence="16 18">DSM 15594</strain>
    </source>
</reference>
<keyword evidence="9 11" id="KW-0472">Membrane</keyword>
<evidence type="ECO:0000256" key="2">
    <source>
        <dbReference type="ARBA" id="ARBA00009810"/>
    </source>
</evidence>
<keyword evidence="8 12" id="KW-0798">TonB box</keyword>
<evidence type="ECO:0000256" key="13">
    <source>
        <dbReference type="SAM" id="SignalP"/>
    </source>
</evidence>
<evidence type="ECO:0000313" key="17">
    <source>
        <dbReference type="Proteomes" id="UP000243640"/>
    </source>
</evidence>
<keyword evidence="6 11" id="KW-0812">Transmembrane</keyword>
<dbReference type="InterPro" id="IPR039426">
    <property type="entry name" value="TonB-dep_rcpt-like"/>
</dbReference>
<dbReference type="InterPro" id="IPR012910">
    <property type="entry name" value="Plug_dom"/>
</dbReference>
<feature type="chain" id="PRO_5012579252" evidence="13">
    <location>
        <begin position="32"/>
        <end position="1007"/>
    </location>
</feature>
<dbReference type="InterPro" id="IPR011662">
    <property type="entry name" value="Secretin/TonB_short_N"/>
</dbReference>
<gene>
    <name evidence="15" type="ORF">B6S09_14940</name>
    <name evidence="16" type="ORF">LY04_02593</name>
</gene>
<evidence type="ECO:0000313" key="16">
    <source>
        <dbReference type="EMBL" id="TDW57728.1"/>
    </source>
</evidence>
<evidence type="ECO:0000256" key="8">
    <source>
        <dbReference type="ARBA" id="ARBA00023077"/>
    </source>
</evidence>
<comment type="caution">
    <text evidence="15">The sequence shown here is derived from an EMBL/GenBank/DDBJ whole genome shotgun (WGS) entry which is preliminary data.</text>
</comment>
<evidence type="ECO:0000313" key="18">
    <source>
        <dbReference type="Proteomes" id="UP000295058"/>
    </source>
</evidence>
<evidence type="ECO:0000256" key="6">
    <source>
        <dbReference type="ARBA" id="ARBA00022692"/>
    </source>
</evidence>
<comment type="subcellular location">
    <subcellularLocation>
        <location evidence="1 11">Cell outer membrane</location>
        <topology evidence="1 11">Multi-pass membrane protein</topology>
    </subcellularLocation>
</comment>
<evidence type="ECO:0000256" key="10">
    <source>
        <dbReference type="ARBA" id="ARBA00023237"/>
    </source>
</evidence>
<keyword evidence="10 11" id="KW-0998">Cell outer membrane</keyword>
<dbReference type="Gene3D" id="2.170.130.10">
    <property type="entry name" value="TonB-dependent receptor, plug domain"/>
    <property type="match status" value="1"/>
</dbReference>
<dbReference type="SMART" id="SM00965">
    <property type="entry name" value="STN"/>
    <property type="match status" value="1"/>
</dbReference>
<keyword evidence="7" id="KW-0408">Iron</keyword>
<protein>
    <submittedName>
        <fullName evidence="16">Hemoglobin/transferrin/lactoferrin receptor protein</fullName>
    </submittedName>
</protein>
<keyword evidence="18" id="KW-1185">Reference proteome</keyword>
<dbReference type="PROSITE" id="PS52016">
    <property type="entry name" value="TONB_DEPENDENT_REC_3"/>
    <property type="match status" value="1"/>
</dbReference>
<dbReference type="EMBL" id="NQJF01000013">
    <property type="protein sequence ID" value="OYD22763.1"/>
    <property type="molecule type" value="Genomic_DNA"/>
</dbReference>
<evidence type="ECO:0000256" key="7">
    <source>
        <dbReference type="ARBA" id="ARBA00023004"/>
    </source>
</evidence>
<dbReference type="EMBL" id="SODO01000010">
    <property type="protein sequence ID" value="TDW57728.1"/>
    <property type="molecule type" value="Genomic_DNA"/>
</dbReference>